<dbReference type="PRINTS" id="PR00415">
    <property type="entry name" value="ACONITASE"/>
</dbReference>
<dbReference type="EMBL" id="JAGIXG020000020">
    <property type="protein sequence ID" value="KAI6781562.1"/>
    <property type="molecule type" value="Genomic_DNA"/>
</dbReference>
<dbReference type="InterPro" id="IPR015931">
    <property type="entry name" value="Acnase/IPM_dHydase_lsu_aba_1/3"/>
</dbReference>
<proteinExistence type="predicted"/>
<dbReference type="Proteomes" id="UP001055219">
    <property type="component" value="Unassembled WGS sequence"/>
</dbReference>
<keyword evidence="3" id="KW-0408">Iron</keyword>
<dbReference type="GeneID" id="75831758"/>
<keyword evidence="4" id="KW-0411">Iron-sulfur</keyword>
<comment type="caution">
    <text evidence="8">The sequence shown here is derived from an EMBL/GenBank/DDBJ whole genome shotgun (WGS) entry which is preliminary data.</text>
</comment>
<keyword evidence="9" id="KW-1185">Reference proteome</keyword>
<dbReference type="InterPro" id="IPR036008">
    <property type="entry name" value="Aconitase_4Fe-4S_dom"/>
</dbReference>
<dbReference type="GO" id="GO:0003994">
    <property type="term" value="F:aconitate hydratase activity"/>
    <property type="evidence" value="ECO:0007669"/>
    <property type="project" value="TreeGrafter"/>
</dbReference>
<evidence type="ECO:0000256" key="4">
    <source>
        <dbReference type="ARBA" id="ARBA00023014"/>
    </source>
</evidence>
<reference evidence="8" key="1">
    <citation type="journal article" date="2021" name="J Fungi (Basel)">
        <title>Genomic and Metabolomic Analyses of the Marine Fungus Emericellopsis cladophorae: Insights into Saltwater Adaptability Mechanisms and Its Biosynthetic Potential.</title>
        <authorList>
            <person name="Goncalves M.F.M."/>
            <person name="Hilario S."/>
            <person name="Van de Peer Y."/>
            <person name="Esteves A.C."/>
            <person name="Alves A."/>
        </authorList>
    </citation>
    <scope>NUCLEOTIDE SEQUENCE</scope>
    <source>
        <strain evidence="8">MUM 19.33</strain>
    </source>
</reference>
<dbReference type="Gene3D" id="3.30.499.10">
    <property type="entry name" value="Aconitase, domain 3"/>
    <property type="match status" value="2"/>
</dbReference>
<dbReference type="InterPro" id="IPR015928">
    <property type="entry name" value="Aconitase/3IPM_dehydase_swvl"/>
</dbReference>
<dbReference type="PANTHER" id="PTHR43160:SF3">
    <property type="entry name" value="ACONITATE HYDRATASE, MITOCHONDRIAL"/>
    <property type="match status" value="1"/>
</dbReference>
<dbReference type="InterPro" id="IPR001030">
    <property type="entry name" value="Acoase/IPM_deHydtase_lsu_aba"/>
</dbReference>
<organism evidence="8 9">
    <name type="scientific">Emericellopsis cladophorae</name>
    <dbReference type="NCBI Taxonomy" id="2686198"/>
    <lineage>
        <taxon>Eukaryota</taxon>
        <taxon>Fungi</taxon>
        <taxon>Dikarya</taxon>
        <taxon>Ascomycota</taxon>
        <taxon>Pezizomycotina</taxon>
        <taxon>Sordariomycetes</taxon>
        <taxon>Hypocreomycetidae</taxon>
        <taxon>Hypocreales</taxon>
        <taxon>Bionectriaceae</taxon>
        <taxon>Emericellopsis</taxon>
    </lineage>
</organism>
<dbReference type="SUPFAM" id="SSF52016">
    <property type="entry name" value="LeuD/IlvD-like"/>
    <property type="match status" value="1"/>
</dbReference>
<dbReference type="Pfam" id="PF00330">
    <property type="entry name" value="Aconitase"/>
    <property type="match status" value="1"/>
</dbReference>
<feature type="region of interest" description="Disordered" evidence="5">
    <location>
        <begin position="527"/>
        <end position="550"/>
    </location>
</feature>
<dbReference type="AlphaFoldDB" id="A0A9Q0BD72"/>
<evidence type="ECO:0000256" key="1">
    <source>
        <dbReference type="ARBA" id="ARBA00015940"/>
    </source>
</evidence>
<dbReference type="SUPFAM" id="SSF53732">
    <property type="entry name" value="Aconitase iron-sulfur domain"/>
    <property type="match status" value="1"/>
</dbReference>
<dbReference type="GO" id="GO:0005829">
    <property type="term" value="C:cytosol"/>
    <property type="evidence" value="ECO:0007669"/>
    <property type="project" value="TreeGrafter"/>
</dbReference>
<name>A0A9Q0BD72_9HYPO</name>
<evidence type="ECO:0000259" key="6">
    <source>
        <dbReference type="Pfam" id="PF00330"/>
    </source>
</evidence>
<gene>
    <name evidence="8" type="ORF">J7T54_005273</name>
</gene>
<evidence type="ECO:0000259" key="7">
    <source>
        <dbReference type="Pfam" id="PF00694"/>
    </source>
</evidence>
<evidence type="ECO:0000313" key="9">
    <source>
        <dbReference type="Proteomes" id="UP001055219"/>
    </source>
</evidence>
<dbReference type="GO" id="GO:0006099">
    <property type="term" value="P:tricarboxylic acid cycle"/>
    <property type="evidence" value="ECO:0007669"/>
    <property type="project" value="TreeGrafter"/>
</dbReference>
<evidence type="ECO:0000256" key="5">
    <source>
        <dbReference type="SAM" id="MobiDB-lite"/>
    </source>
</evidence>
<dbReference type="GO" id="GO:0005739">
    <property type="term" value="C:mitochondrion"/>
    <property type="evidence" value="ECO:0007669"/>
    <property type="project" value="TreeGrafter"/>
</dbReference>
<dbReference type="Pfam" id="PF00694">
    <property type="entry name" value="Aconitase_C"/>
    <property type="match status" value="1"/>
</dbReference>
<feature type="domain" description="Aconitase/3-isopropylmalate dehydratase large subunit alpha/beta/alpha" evidence="6">
    <location>
        <begin position="15"/>
        <end position="146"/>
    </location>
</feature>
<dbReference type="InterPro" id="IPR050926">
    <property type="entry name" value="Aconitase/IPM_isomerase"/>
</dbReference>
<dbReference type="GO" id="GO:0051539">
    <property type="term" value="F:4 iron, 4 sulfur cluster binding"/>
    <property type="evidence" value="ECO:0007669"/>
    <property type="project" value="TreeGrafter"/>
</dbReference>
<feature type="compositionally biased region" description="Basic and acidic residues" evidence="5">
    <location>
        <begin position="527"/>
        <end position="536"/>
    </location>
</feature>
<keyword evidence="2" id="KW-0479">Metal-binding</keyword>
<dbReference type="PANTHER" id="PTHR43160">
    <property type="entry name" value="ACONITATE HYDRATASE B"/>
    <property type="match status" value="1"/>
</dbReference>
<accession>A0A9Q0BD72</accession>
<dbReference type="OrthoDB" id="5224256at2759"/>
<protein>
    <recommendedName>
        <fullName evidence="1">Aconitate hydratase, mitochondrial</fullName>
    </recommendedName>
</protein>
<dbReference type="GO" id="GO:0046872">
    <property type="term" value="F:metal ion binding"/>
    <property type="evidence" value="ECO:0007669"/>
    <property type="project" value="UniProtKB-KW"/>
</dbReference>
<evidence type="ECO:0000256" key="2">
    <source>
        <dbReference type="ARBA" id="ARBA00022723"/>
    </source>
</evidence>
<feature type="domain" description="Aconitase A/isopropylmalate dehydratase small subunit swivel" evidence="7">
    <location>
        <begin position="371"/>
        <end position="415"/>
    </location>
</feature>
<dbReference type="InterPro" id="IPR000573">
    <property type="entry name" value="AconitaseA/IPMdHydase_ssu_swvl"/>
</dbReference>
<sequence>MEMLGIGVVGSDAVDAMASLPDIICKLAGILSVSGGKGKILELIGPGVRTLDATAMAAICNTSAEVGSSSCIFPYSESTGRYLSATRRDSVARYAESFKESLLTADEDSNQYCDEVIHNDLTTLEPHINGPFTPDLHHSLPQFKAHIQESSWPSNTSHSMVGSPTAPAKISRKFKILSNRPKKLKEKCSVISSFNQNSTSRRDGNPATYSFVTSPEIFTAFAYAGDLSSNPSTDLITVVGESGVMTDFRFTPPTAEELPDAFVASNDMYQSPVLGNADQYRVEIDENSERLGLLEPFPAWKNGRAREMQVLVNKVAGKCATDRISPDGPWYNYRGHLTNISHNMVLGASNSFLPDNTILDMIGKTKDPADGDNNYGEGSSREHAILEPRLLDGTAVIVRSFARIHETNLKKQGMLLPTFDGHADYGIIQEADVITLLGVDGKKLQSTIMTAAYLLMAAFSLVQDTFLINAHGCVIYNEQMYVVTNGGPNEIGQLFKIDSKTLKKEVLLNDFCQQPFQGFNKLDIDRDGNSDSEHKQVISPPGTGASDFKPFSQKSAFGNRDLYAFDVAKNRILTNQRLLNNPIAYF</sequence>
<dbReference type="Gene3D" id="3.20.19.10">
    <property type="entry name" value="Aconitase, domain 4"/>
    <property type="match status" value="1"/>
</dbReference>
<dbReference type="RefSeq" id="XP_051362418.1">
    <property type="nucleotide sequence ID" value="XM_051506215.1"/>
</dbReference>
<reference evidence="8" key="2">
    <citation type="submission" date="2022-07" db="EMBL/GenBank/DDBJ databases">
        <authorList>
            <person name="Goncalves M.F.M."/>
            <person name="Hilario S."/>
            <person name="Van De Peer Y."/>
            <person name="Esteves A.C."/>
            <person name="Alves A."/>
        </authorList>
    </citation>
    <scope>NUCLEOTIDE SEQUENCE</scope>
    <source>
        <strain evidence="8">MUM 19.33</strain>
    </source>
</reference>
<evidence type="ECO:0000256" key="3">
    <source>
        <dbReference type="ARBA" id="ARBA00023004"/>
    </source>
</evidence>
<evidence type="ECO:0000313" key="8">
    <source>
        <dbReference type="EMBL" id="KAI6781562.1"/>
    </source>
</evidence>